<dbReference type="PRINTS" id="PR00508">
    <property type="entry name" value="S21N4MTFRASE"/>
</dbReference>
<dbReference type="GO" id="GO:0032259">
    <property type="term" value="P:methylation"/>
    <property type="evidence" value="ECO:0007669"/>
    <property type="project" value="UniProtKB-KW"/>
</dbReference>
<dbReference type="OrthoDB" id="9800801at2"/>
<keyword evidence="5" id="KW-0680">Restriction system</keyword>
<dbReference type="SUPFAM" id="SSF53335">
    <property type="entry name" value="S-adenosyl-L-methionine-dependent methyltransferases"/>
    <property type="match status" value="2"/>
</dbReference>
<dbReference type="EMBL" id="MCIF01000002">
    <property type="protein sequence ID" value="RAQ96973.1"/>
    <property type="molecule type" value="Genomic_DNA"/>
</dbReference>
<dbReference type="InterPro" id="IPR029063">
    <property type="entry name" value="SAM-dependent_MTases_sf"/>
</dbReference>
<evidence type="ECO:0000256" key="4">
    <source>
        <dbReference type="ARBA" id="ARBA00022691"/>
    </source>
</evidence>
<evidence type="ECO:0000256" key="8">
    <source>
        <dbReference type="RuleBase" id="RU362026"/>
    </source>
</evidence>
<dbReference type="GO" id="GO:0003677">
    <property type="term" value="F:DNA binding"/>
    <property type="evidence" value="ECO:0007669"/>
    <property type="project" value="UniProtKB-KW"/>
</dbReference>
<feature type="domain" description="DNA methylase N-4/N-6" evidence="9">
    <location>
        <begin position="37"/>
        <end position="113"/>
    </location>
</feature>
<evidence type="ECO:0000313" key="10">
    <source>
        <dbReference type="EMBL" id="RAQ96973.1"/>
    </source>
</evidence>
<reference evidence="10 11" key="1">
    <citation type="submission" date="2016-08" db="EMBL/GenBank/DDBJ databases">
        <title>Analysis of Carbohydrate Active Enzymes in Thermogemmatispora T81 Reveals Carbohydrate Degradation Ability.</title>
        <authorList>
            <person name="Tomazini A."/>
            <person name="Lal S."/>
            <person name="Stott M."/>
            <person name="Henrissat B."/>
            <person name="Polikarpov I."/>
            <person name="Sparling R."/>
            <person name="Levin D.B."/>
        </authorList>
    </citation>
    <scope>NUCLEOTIDE SEQUENCE [LARGE SCALE GENOMIC DNA]</scope>
    <source>
        <strain evidence="10 11">T81</strain>
    </source>
</reference>
<dbReference type="PANTHER" id="PTHR13370">
    <property type="entry name" value="RNA METHYLASE-RELATED"/>
    <property type="match status" value="1"/>
</dbReference>
<accession>A0A328VMV4</accession>
<keyword evidence="2 10" id="KW-0489">Methyltransferase</keyword>
<gene>
    <name evidence="10" type="ORF">A4R35_15655</name>
</gene>
<dbReference type="InterPro" id="IPR017985">
    <property type="entry name" value="MeTrfase_CN4_CS"/>
</dbReference>
<dbReference type="GO" id="GO:0005737">
    <property type="term" value="C:cytoplasm"/>
    <property type="evidence" value="ECO:0007669"/>
    <property type="project" value="TreeGrafter"/>
</dbReference>
<dbReference type="AlphaFoldDB" id="A0A328VMV4"/>
<evidence type="ECO:0000259" key="9">
    <source>
        <dbReference type="Pfam" id="PF01555"/>
    </source>
</evidence>
<dbReference type="RefSeq" id="WP_112430983.1">
    <property type="nucleotide sequence ID" value="NZ_MCIF01000002.1"/>
</dbReference>
<name>A0A328VMV4_9CHLR</name>
<dbReference type="PANTHER" id="PTHR13370:SF3">
    <property type="entry name" value="TRNA (GUANINE(10)-N2)-METHYLTRANSFERASE HOMOLOG"/>
    <property type="match status" value="1"/>
</dbReference>
<keyword evidence="6" id="KW-0238">DNA-binding</keyword>
<proteinExistence type="inferred from homology"/>
<dbReference type="GO" id="GO:0009307">
    <property type="term" value="P:DNA restriction-modification system"/>
    <property type="evidence" value="ECO:0007669"/>
    <property type="project" value="UniProtKB-KW"/>
</dbReference>
<evidence type="ECO:0000256" key="2">
    <source>
        <dbReference type="ARBA" id="ARBA00022603"/>
    </source>
</evidence>
<evidence type="ECO:0000256" key="3">
    <source>
        <dbReference type="ARBA" id="ARBA00022679"/>
    </source>
</evidence>
<evidence type="ECO:0000256" key="7">
    <source>
        <dbReference type="ARBA" id="ARBA00049120"/>
    </source>
</evidence>
<dbReference type="InterPro" id="IPR002941">
    <property type="entry name" value="DNA_methylase_N4/N6"/>
</dbReference>
<dbReference type="PROSITE" id="PS00093">
    <property type="entry name" value="N4_MTASE"/>
    <property type="match status" value="1"/>
</dbReference>
<dbReference type="GO" id="GO:0008170">
    <property type="term" value="F:N-methyltransferase activity"/>
    <property type="evidence" value="ECO:0007669"/>
    <property type="project" value="InterPro"/>
</dbReference>
<organism evidence="10 11">
    <name type="scientific">Thermogemmatispora tikiterensis</name>
    <dbReference type="NCBI Taxonomy" id="1825093"/>
    <lineage>
        <taxon>Bacteria</taxon>
        <taxon>Bacillati</taxon>
        <taxon>Chloroflexota</taxon>
        <taxon>Ktedonobacteria</taxon>
        <taxon>Thermogemmatisporales</taxon>
        <taxon>Thermogemmatisporaceae</taxon>
        <taxon>Thermogemmatispora</taxon>
    </lineage>
</organism>
<sequence>MEAQSKKLMISGQRTCHCDPSHLNCQTPKEWIKCQLGVWQFSYEKRDIRDKQRHPAAFPIALARRCIELFTHRGELVLDPFMGSGTTLIAARDVGRNAVGFDIHPDYVALAEERLSCVPVPGDPLAAQARQLALQDDARNIPLYLDPESVACIVTSPPYANLLNRARLNKSRRGQARKNDQYHRVEQYSQLPEDLGTLELGAYAEAMREIFAGLLPLLKKRAHCVVNVTDMWWENQRITIHLAVIEALRLAGYELRNIIIWDRTNIVNRVGIFGWPSNYITMGTTFEYLLDFWKPE</sequence>
<evidence type="ECO:0000256" key="6">
    <source>
        <dbReference type="ARBA" id="ARBA00023125"/>
    </source>
</evidence>
<comment type="catalytic activity">
    <reaction evidence="7">
        <text>a 2'-deoxycytidine in DNA + S-adenosyl-L-methionine = an N(4)-methyl-2'-deoxycytidine in DNA + S-adenosyl-L-homocysteine + H(+)</text>
        <dbReference type="Rhea" id="RHEA:16857"/>
        <dbReference type="Rhea" id="RHEA-COMP:11369"/>
        <dbReference type="Rhea" id="RHEA-COMP:13674"/>
        <dbReference type="ChEBI" id="CHEBI:15378"/>
        <dbReference type="ChEBI" id="CHEBI:57856"/>
        <dbReference type="ChEBI" id="CHEBI:59789"/>
        <dbReference type="ChEBI" id="CHEBI:85452"/>
        <dbReference type="ChEBI" id="CHEBI:137933"/>
        <dbReference type="EC" id="2.1.1.113"/>
    </reaction>
</comment>
<protein>
    <recommendedName>
        <fullName evidence="8">Methyltransferase</fullName>
        <ecNumber evidence="8">2.1.1.-</ecNumber>
    </recommendedName>
</protein>
<dbReference type="Proteomes" id="UP000248706">
    <property type="component" value="Unassembled WGS sequence"/>
</dbReference>
<comment type="caution">
    <text evidence="10">The sequence shown here is derived from an EMBL/GenBank/DDBJ whole genome shotgun (WGS) entry which is preliminary data.</text>
</comment>
<evidence type="ECO:0000313" key="11">
    <source>
        <dbReference type="Proteomes" id="UP000248706"/>
    </source>
</evidence>
<evidence type="ECO:0000256" key="1">
    <source>
        <dbReference type="ARBA" id="ARBA00010203"/>
    </source>
</evidence>
<keyword evidence="4" id="KW-0949">S-adenosyl-L-methionine</keyword>
<dbReference type="Pfam" id="PF01555">
    <property type="entry name" value="N6_N4_Mtase"/>
    <property type="match status" value="1"/>
</dbReference>
<dbReference type="GO" id="GO:0009007">
    <property type="term" value="F:site-specific DNA-methyltransferase (adenine-specific) activity"/>
    <property type="evidence" value="ECO:0007669"/>
    <property type="project" value="TreeGrafter"/>
</dbReference>
<dbReference type="InterPro" id="IPR001091">
    <property type="entry name" value="RM_Methyltransferase"/>
</dbReference>
<keyword evidence="11" id="KW-1185">Reference proteome</keyword>
<dbReference type="GO" id="GO:0015667">
    <property type="term" value="F:site-specific DNA-methyltransferase (cytosine-N4-specific) activity"/>
    <property type="evidence" value="ECO:0007669"/>
    <property type="project" value="UniProtKB-EC"/>
</dbReference>
<comment type="similarity">
    <text evidence="1">Belongs to the N(4)/N(6)-methyltransferase family. N(4) subfamily.</text>
</comment>
<keyword evidence="3 10" id="KW-0808">Transferase</keyword>
<evidence type="ECO:0000256" key="5">
    <source>
        <dbReference type="ARBA" id="ARBA00022747"/>
    </source>
</evidence>
<dbReference type="Gene3D" id="3.40.50.150">
    <property type="entry name" value="Vaccinia Virus protein VP39"/>
    <property type="match status" value="2"/>
</dbReference>
<dbReference type="EC" id="2.1.1.-" evidence="8"/>